<dbReference type="InterPro" id="IPR003593">
    <property type="entry name" value="AAA+_ATPase"/>
</dbReference>
<evidence type="ECO:0000256" key="1">
    <source>
        <dbReference type="ARBA" id="ARBA00022741"/>
    </source>
</evidence>
<dbReference type="GO" id="GO:0009338">
    <property type="term" value="C:exodeoxyribonuclease V complex"/>
    <property type="evidence" value="ECO:0007669"/>
    <property type="project" value="TreeGrafter"/>
</dbReference>
<dbReference type="CDD" id="cd18809">
    <property type="entry name" value="SF1_C_RecD"/>
    <property type="match status" value="1"/>
</dbReference>
<dbReference type="InterPro" id="IPR010994">
    <property type="entry name" value="RuvA_2-like"/>
</dbReference>
<dbReference type="GO" id="GO:0005524">
    <property type="term" value="F:ATP binding"/>
    <property type="evidence" value="ECO:0007669"/>
    <property type="project" value="UniProtKB-KW"/>
</dbReference>
<comment type="caution">
    <text evidence="5">The sequence shown here is derived from an EMBL/GenBank/DDBJ whole genome shotgun (WGS) entry which is preliminary data.</text>
</comment>
<protein>
    <submittedName>
        <fullName evidence="5">ATP-dependent RecD-like DNA helicase</fullName>
    </submittedName>
</protein>
<feature type="domain" description="Helix-hairpin-helix DNA-binding motif class 1" evidence="3">
    <location>
        <begin position="124"/>
        <end position="143"/>
    </location>
</feature>
<evidence type="ECO:0000259" key="4">
    <source>
        <dbReference type="SMART" id="SM00382"/>
    </source>
</evidence>
<dbReference type="SUPFAM" id="SSF47781">
    <property type="entry name" value="RuvA domain 2-like"/>
    <property type="match status" value="1"/>
</dbReference>
<dbReference type="Pfam" id="PF14520">
    <property type="entry name" value="HHH_5"/>
    <property type="match status" value="1"/>
</dbReference>
<dbReference type="Proteomes" id="UP000524246">
    <property type="component" value="Unassembled WGS sequence"/>
</dbReference>
<dbReference type="InterPro" id="IPR006345">
    <property type="entry name" value="RecD2"/>
</dbReference>
<dbReference type="SMART" id="SM00382">
    <property type="entry name" value="AAA"/>
    <property type="match status" value="1"/>
</dbReference>
<dbReference type="GO" id="GO:0006281">
    <property type="term" value="P:DNA repair"/>
    <property type="evidence" value="ECO:0007669"/>
    <property type="project" value="InterPro"/>
</dbReference>
<dbReference type="InterPro" id="IPR003583">
    <property type="entry name" value="Hlx-hairpin-Hlx_DNA-bd_motif"/>
</dbReference>
<dbReference type="GO" id="GO:0006310">
    <property type="term" value="P:DNA recombination"/>
    <property type="evidence" value="ECO:0007669"/>
    <property type="project" value="InterPro"/>
</dbReference>
<dbReference type="InterPro" id="IPR050534">
    <property type="entry name" value="Coronavir_polyprotein_1ab"/>
</dbReference>
<sequence length="731" mass="81657">MNDSKNEIVIRGILKRVTFRNHSNGYSVLKVLLNNDRDLLTVTGHCQEMHAGTHIIAQGEFANHPKFGRQLRASLIEEELPSTPHNIKKYLSSGLIKGIGKKTAEALVNALGENVLEVIHNNPKALAKIPGVGRYKASLIHEAFSERNEEREIVRYLVERNISPGLAQRIFEQYREGTLQILNKDPYLLARQMKGIGFATADSIAMNMGLKPDAPQRLKAGLYYALEKATEDGHCFLPQDLLYQNAIRLLGLETAEDLQTKLQELIEDNYVVQEDENIFLRYLAQAEDFVARFIAQRASQTQENLFLDEKIKRALKHTEAELGIEFSIEQRKAVEASTRQKLLVITGGPGCGKTTIIRAISFLFEFAGKKVLLAAPTGRAAQRMSQSCNMPAQTIHRLLQYNPSTGGFVHGINDPLFGDIVIIDEASMIDILLAKDLFSAIPSNATLLLVGDKDQLPSVGPGRVFSDILSVPTVQTIELSHLFRRSEQSTINSIAHMVNAGIVPDIPEPDGETKVDAYFLPRNHPKEAAKTIEKLVSDQLLKKFNLKFNDITVLTPSNRGPLGTIALNQQLQEAINPLNSKNPDLELKLEHATFRVGDRVCQRVNNYLIDNFGVFNGDVGFVESVNVREQSLVVELWDGRLVKYEKADLSQLSLAYAISVHRAQGSEIPCVVLALDRSHHKLLERQLIYTGITRAKQLLVIVGQRQAFALACKRAIARKRFTHLRSKIQML</sequence>
<dbReference type="Pfam" id="PF14490">
    <property type="entry name" value="HHH_RecD2"/>
    <property type="match status" value="1"/>
</dbReference>
<dbReference type="AlphaFoldDB" id="A0A7X9IK67"/>
<dbReference type="GO" id="GO:0003677">
    <property type="term" value="F:DNA binding"/>
    <property type="evidence" value="ECO:0007669"/>
    <property type="project" value="InterPro"/>
</dbReference>
<dbReference type="InterPro" id="IPR029493">
    <property type="entry name" value="RecD2-like_HHH"/>
</dbReference>
<feature type="domain" description="AAA+ ATPase" evidence="4">
    <location>
        <begin position="339"/>
        <end position="610"/>
    </location>
</feature>
<dbReference type="GO" id="GO:0017116">
    <property type="term" value="F:single-stranded DNA helicase activity"/>
    <property type="evidence" value="ECO:0007669"/>
    <property type="project" value="TreeGrafter"/>
</dbReference>
<dbReference type="InterPro" id="IPR041451">
    <property type="entry name" value="RecD2_SH13"/>
</dbReference>
<dbReference type="Gene3D" id="1.10.10.2220">
    <property type="match status" value="1"/>
</dbReference>
<dbReference type="HAMAP" id="MF_01488">
    <property type="entry name" value="RecD2"/>
    <property type="match status" value="1"/>
</dbReference>
<evidence type="ECO:0000313" key="5">
    <source>
        <dbReference type="EMBL" id="NMC62862.1"/>
    </source>
</evidence>
<dbReference type="CDD" id="cd17933">
    <property type="entry name" value="DEXSc_RecD-like"/>
    <property type="match status" value="1"/>
</dbReference>
<evidence type="ECO:0000259" key="3">
    <source>
        <dbReference type="SMART" id="SM00278"/>
    </source>
</evidence>
<feature type="domain" description="Helix-hairpin-helix DNA-binding motif class 1" evidence="3">
    <location>
        <begin position="89"/>
        <end position="110"/>
    </location>
</feature>
<dbReference type="NCBIfam" id="TIGR01448">
    <property type="entry name" value="recD_rel"/>
    <property type="match status" value="1"/>
</dbReference>
<name>A0A7X9IK67_9DELT</name>
<feature type="domain" description="Helix-hairpin-helix DNA-binding motif class 1" evidence="3">
    <location>
        <begin position="188"/>
        <end position="207"/>
    </location>
</feature>
<keyword evidence="2" id="KW-0067">ATP-binding</keyword>
<proteinExistence type="inferred from homology"/>
<dbReference type="Gene3D" id="1.10.150.20">
    <property type="entry name" value="5' to 3' exonuclease, C-terminal subdomain"/>
    <property type="match status" value="1"/>
</dbReference>
<keyword evidence="5" id="KW-0378">Hydrolase</keyword>
<dbReference type="Gene3D" id="2.30.30.940">
    <property type="match status" value="1"/>
</dbReference>
<dbReference type="Gene3D" id="3.40.50.300">
    <property type="entry name" value="P-loop containing nucleotide triphosphate hydrolases"/>
    <property type="match status" value="2"/>
</dbReference>
<dbReference type="InterPro" id="IPR027785">
    <property type="entry name" value="UvrD-like_helicase_C"/>
</dbReference>
<dbReference type="Pfam" id="PF13245">
    <property type="entry name" value="AAA_19"/>
    <property type="match status" value="1"/>
</dbReference>
<dbReference type="GO" id="GO:0043139">
    <property type="term" value="F:5'-3' DNA helicase activity"/>
    <property type="evidence" value="ECO:0007669"/>
    <property type="project" value="InterPro"/>
</dbReference>
<dbReference type="InterPro" id="IPR055446">
    <property type="entry name" value="RecD2_N_OB"/>
</dbReference>
<dbReference type="SUPFAM" id="SSF52540">
    <property type="entry name" value="P-loop containing nucleoside triphosphate hydrolases"/>
    <property type="match status" value="1"/>
</dbReference>
<dbReference type="PANTHER" id="PTHR43788:SF6">
    <property type="entry name" value="DNA HELICASE B"/>
    <property type="match status" value="1"/>
</dbReference>
<dbReference type="InterPro" id="IPR027417">
    <property type="entry name" value="P-loop_NTPase"/>
</dbReference>
<organism evidence="5 6">
    <name type="scientific">SAR324 cluster bacterium</name>
    <dbReference type="NCBI Taxonomy" id="2024889"/>
    <lineage>
        <taxon>Bacteria</taxon>
        <taxon>Deltaproteobacteria</taxon>
        <taxon>SAR324 cluster</taxon>
    </lineage>
</organism>
<dbReference type="SMART" id="SM00278">
    <property type="entry name" value="HhH1"/>
    <property type="match status" value="3"/>
</dbReference>
<evidence type="ECO:0000313" key="6">
    <source>
        <dbReference type="Proteomes" id="UP000524246"/>
    </source>
</evidence>
<dbReference type="PANTHER" id="PTHR43788">
    <property type="entry name" value="DNA2/NAM7 HELICASE FAMILY MEMBER"/>
    <property type="match status" value="1"/>
</dbReference>
<dbReference type="Pfam" id="PF13538">
    <property type="entry name" value="UvrD_C_2"/>
    <property type="match status" value="1"/>
</dbReference>
<gene>
    <name evidence="5" type="ORF">GYA55_06795</name>
</gene>
<keyword evidence="5" id="KW-0347">Helicase</keyword>
<keyword evidence="1" id="KW-0547">Nucleotide-binding</keyword>
<evidence type="ECO:0000256" key="2">
    <source>
        <dbReference type="ARBA" id="ARBA00022840"/>
    </source>
</evidence>
<dbReference type="Pfam" id="PF18335">
    <property type="entry name" value="SH3_13"/>
    <property type="match status" value="1"/>
</dbReference>
<accession>A0A7X9IK67</accession>
<dbReference type="EMBL" id="JAAZON010000297">
    <property type="protein sequence ID" value="NMC62862.1"/>
    <property type="molecule type" value="Genomic_DNA"/>
</dbReference>
<reference evidence="5 6" key="1">
    <citation type="journal article" date="2020" name="Biotechnol. Biofuels">
        <title>New insights from the biogas microbiome by comprehensive genome-resolved metagenomics of nearly 1600 species originating from multiple anaerobic digesters.</title>
        <authorList>
            <person name="Campanaro S."/>
            <person name="Treu L."/>
            <person name="Rodriguez-R L.M."/>
            <person name="Kovalovszki A."/>
            <person name="Ziels R.M."/>
            <person name="Maus I."/>
            <person name="Zhu X."/>
            <person name="Kougias P.G."/>
            <person name="Basile A."/>
            <person name="Luo G."/>
            <person name="Schluter A."/>
            <person name="Konstantinidis K.T."/>
            <person name="Angelidaki I."/>
        </authorList>
    </citation>
    <scope>NUCLEOTIDE SEQUENCE [LARGE SCALE GENOMIC DNA]</scope>
    <source>
        <strain evidence="5">AS27yjCOA_65</strain>
    </source>
</reference>
<dbReference type="Pfam" id="PF23139">
    <property type="entry name" value="OB_YrrC"/>
    <property type="match status" value="1"/>
</dbReference>